<comment type="caution">
    <text evidence="4">The sequence shown here is derived from an EMBL/GenBank/DDBJ whole genome shotgun (WGS) entry which is preliminary data.</text>
</comment>
<sequence length="458" mass="47205">MAPADGGQRRDPRTGGLLASVPFSGPDRAEAVLRTARQAWIEWRRSPQADRAAALRELAAAVDDAAEDLADLNARETGRVFADALVGIRAGAESLRRYAELSLLRSGPSLAGVVSGLDFTVFEPYGVVLGLTSWDDPVATACAVAGASIAAGNVAVLKPSERCLLVARRLGEVFESVTPPGVLSTVLGDAELAEALVRDRHVDAVVHVGGTDISGSLAEAAYRSGARLVRVPAGNGAVIVDRGVDVEWAAACVAESAFQHAGQLRWSAGRVFVMDDVEESFLGALAGQALAWGDPRRVGPLVDDQARRSVHASVTASVDGGAIAVTGASIPEGPGSYYPPTVLGACTPLLPVMHEEVRGPVAAVMGVHSFEEALAEAAEPPSGPAATVLTRDIGHAQLAAAELPVAALTINGIPSGSDAPNVPQAGMPAGFGPNLLDELSRPKAVHLEPPVTARARRH</sequence>
<keyword evidence="1" id="KW-0560">Oxidoreductase</keyword>
<dbReference type="Gene3D" id="3.40.309.10">
    <property type="entry name" value="Aldehyde Dehydrogenase, Chain A, domain 2"/>
    <property type="match status" value="1"/>
</dbReference>
<accession>A0A0B2AH89</accession>
<keyword evidence="5" id="KW-1185">Reference proteome</keyword>
<dbReference type="SUPFAM" id="SSF53720">
    <property type="entry name" value="ALDH-like"/>
    <property type="match status" value="1"/>
</dbReference>
<feature type="region of interest" description="Disordered" evidence="2">
    <location>
        <begin position="1"/>
        <end position="20"/>
    </location>
</feature>
<protein>
    <recommendedName>
        <fullName evidence="3">Aldehyde dehydrogenase domain-containing protein</fullName>
    </recommendedName>
</protein>
<dbReference type="AlphaFoldDB" id="A0A0B2AH89"/>
<dbReference type="InterPro" id="IPR015590">
    <property type="entry name" value="Aldehyde_DH_dom"/>
</dbReference>
<evidence type="ECO:0000313" key="5">
    <source>
        <dbReference type="Proteomes" id="UP000030982"/>
    </source>
</evidence>
<evidence type="ECO:0000256" key="2">
    <source>
        <dbReference type="SAM" id="MobiDB-lite"/>
    </source>
</evidence>
<dbReference type="PANTHER" id="PTHR11699">
    <property type="entry name" value="ALDEHYDE DEHYDROGENASE-RELATED"/>
    <property type="match status" value="1"/>
</dbReference>
<dbReference type="Gene3D" id="3.40.605.10">
    <property type="entry name" value="Aldehyde Dehydrogenase, Chain A, domain 1"/>
    <property type="match status" value="1"/>
</dbReference>
<dbReference type="Proteomes" id="UP000030982">
    <property type="component" value="Unassembled WGS sequence"/>
</dbReference>
<dbReference type="InterPro" id="IPR016162">
    <property type="entry name" value="Ald_DH_N"/>
</dbReference>
<dbReference type="InterPro" id="IPR016163">
    <property type="entry name" value="Ald_DH_C"/>
</dbReference>
<dbReference type="EMBL" id="JTDL01000120">
    <property type="protein sequence ID" value="KHL02590.1"/>
    <property type="molecule type" value="Genomic_DNA"/>
</dbReference>
<dbReference type="InterPro" id="IPR016161">
    <property type="entry name" value="Ald_DH/histidinol_DH"/>
</dbReference>
<dbReference type="GO" id="GO:0016620">
    <property type="term" value="F:oxidoreductase activity, acting on the aldehyde or oxo group of donors, NAD or NADP as acceptor"/>
    <property type="evidence" value="ECO:0007669"/>
    <property type="project" value="InterPro"/>
</dbReference>
<evidence type="ECO:0000259" key="3">
    <source>
        <dbReference type="Pfam" id="PF00171"/>
    </source>
</evidence>
<organism evidence="4 5">
    <name type="scientific">Sinomonas humi</name>
    <dbReference type="NCBI Taxonomy" id="1338436"/>
    <lineage>
        <taxon>Bacteria</taxon>
        <taxon>Bacillati</taxon>
        <taxon>Actinomycetota</taxon>
        <taxon>Actinomycetes</taxon>
        <taxon>Micrococcales</taxon>
        <taxon>Micrococcaceae</taxon>
        <taxon>Sinomonas</taxon>
    </lineage>
</organism>
<feature type="domain" description="Aldehyde dehydrogenase" evidence="3">
    <location>
        <begin position="10"/>
        <end position="427"/>
    </location>
</feature>
<proteinExistence type="predicted"/>
<gene>
    <name evidence="4" type="ORF">LK10_12140</name>
</gene>
<dbReference type="STRING" id="1338436.LK10_12140"/>
<evidence type="ECO:0000313" key="4">
    <source>
        <dbReference type="EMBL" id="KHL02590.1"/>
    </source>
</evidence>
<evidence type="ECO:0000256" key="1">
    <source>
        <dbReference type="ARBA" id="ARBA00023002"/>
    </source>
</evidence>
<dbReference type="Pfam" id="PF00171">
    <property type="entry name" value="Aldedh"/>
    <property type="match status" value="1"/>
</dbReference>
<reference evidence="4 5" key="1">
    <citation type="submission" date="2014-09" db="EMBL/GenBank/DDBJ databases">
        <title>Genome sequence of Sinomonas sp. MUSC 117.</title>
        <authorList>
            <person name="Lee L.-H."/>
        </authorList>
    </citation>
    <scope>NUCLEOTIDE SEQUENCE [LARGE SCALE GENOMIC DNA]</scope>
    <source>
        <strain evidence="4 5">MUSC 117</strain>
    </source>
</reference>
<name>A0A0B2AH89_9MICC</name>